<dbReference type="PROSITE" id="PS51819">
    <property type="entry name" value="VOC"/>
    <property type="match status" value="1"/>
</dbReference>
<protein>
    <submittedName>
        <fullName evidence="3">Unannotated protein</fullName>
    </submittedName>
</protein>
<accession>A0A6J6QZC3</accession>
<dbReference type="EMBL" id="CAEZYA010000065">
    <property type="protein sequence ID" value="CAB4716242.1"/>
    <property type="molecule type" value="Genomic_DNA"/>
</dbReference>
<dbReference type="InterPro" id="IPR018146">
    <property type="entry name" value="Glyoxalase_1_CS"/>
</dbReference>
<proteinExistence type="predicted"/>
<dbReference type="GO" id="GO:0004462">
    <property type="term" value="F:lactoylglutathione lyase activity"/>
    <property type="evidence" value="ECO:0007669"/>
    <property type="project" value="InterPro"/>
</dbReference>
<name>A0A6J6QZC3_9ZZZZ</name>
<evidence type="ECO:0000313" key="3">
    <source>
        <dbReference type="EMBL" id="CAB4716242.1"/>
    </source>
</evidence>
<evidence type="ECO:0000259" key="2">
    <source>
        <dbReference type="PROSITE" id="PS51819"/>
    </source>
</evidence>
<dbReference type="CDD" id="cd06587">
    <property type="entry name" value="VOC"/>
    <property type="match status" value="1"/>
</dbReference>
<dbReference type="SUPFAM" id="SSF54593">
    <property type="entry name" value="Glyoxalase/Bleomycin resistance protein/Dihydroxybiphenyl dioxygenase"/>
    <property type="match status" value="1"/>
</dbReference>
<feature type="domain" description="VOC" evidence="2">
    <location>
        <begin position="13"/>
        <end position="158"/>
    </location>
</feature>
<reference evidence="3" key="1">
    <citation type="submission" date="2020-05" db="EMBL/GenBank/DDBJ databases">
        <authorList>
            <person name="Chiriac C."/>
            <person name="Salcher M."/>
            <person name="Ghai R."/>
            <person name="Kavagutti S V."/>
        </authorList>
    </citation>
    <scope>NUCLEOTIDE SEQUENCE</scope>
</reference>
<dbReference type="AlphaFoldDB" id="A0A6J6QZC3"/>
<evidence type="ECO:0000256" key="1">
    <source>
        <dbReference type="ARBA" id="ARBA00022723"/>
    </source>
</evidence>
<dbReference type="PROSITE" id="PS00934">
    <property type="entry name" value="GLYOXALASE_I_1"/>
    <property type="match status" value="1"/>
</dbReference>
<dbReference type="GO" id="GO:0046872">
    <property type="term" value="F:metal ion binding"/>
    <property type="evidence" value="ECO:0007669"/>
    <property type="project" value="UniProtKB-KW"/>
</dbReference>
<dbReference type="Gene3D" id="3.10.180.10">
    <property type="entry name" value="2,3-Dihydroxybiphenyl 1,2-Dioxygenase, domain 1"/>
    <property type="match status" value="1"/>
</dbReference>
<organism evidence="3">
    <name type="scientific">freshwater metagenome</name>
    <dbReference type="NCBI Taxonomy" id="449393"/>
    <lineage>
        <taxon>unclassified sequences</taxon>
        <taxon>metagenomes</taxon>
        <taxon>ecological metagenomes</taxon>
    </lineage>
</organism>
<dbReference type="InterPro" id="IPR029068">
    <property type="entry name" value="Glyas_Bleomycin-R_OHBP_Dase"/>
</dbReference>
<dbReference type="InterPro" id="IPR037523">
    <property type="entry name" value="VOC_core"/>
</dbReference>
<dbReference type="InterPro" id="IPR004360">
    <property type="entry name" value="Glyas_Fos-R_dOase_dom"/>
</dbReference>
<gene>
    <name evidence="3" type="ORF">UFOPK2627_01313</name>
</gene>
<keyword evidence="1" id="KW-0479">Metal-binding</keyword>
<dbReference type="Pfam" id="PF00903">
    <property type="entry name" value="Glyoxalase"/>
    <property type="match status" value="1"/>
</dbReference>
<sequence length="176" mass="19316">MSEAINKKASAGSLHHITVGVTDIDKSLSFYVDGLGLRKTLDTVVRGEAFERLLRLPENSSARTVFLQGPERIGQVELVEWKTSDNSTQKPCRPGSPGLCVLSFSVGRSDFELIQKQLVDAGAVLWSDPVVSVLDGYGEILAFVTEDRDGNMIEVVCLPSDEEISSFRKMEQTNPK</sequence>